<comment type="caution">
    <text evidence="5">The sequence shown here is derived from an EMBL/GenBank/DDBJ whole genome shotgun (WGS) entry which is preliminary data.</text>
</comment>
<dbReference type="SUPFAM" id="SSF48230">
    <property type="entry name" value="Chondroitin AC/alginate lyase"/>
    <property type="match status" value="1"/>
</dbReference>
<dbReference type="Gene3D" id="1.50.10.100">
    <property type="entry name" value="Chondroitin AC/alginate lyase"/>
    <property type="match status" value="1"/>
</dbReference>
<dbReference type="RefSeq" id="WP_326085616.1">
    <property type="nucleotide sequence ID" value="NZ_JARLKZ010000002.1"/>
</dbReference>
<protein>
    <submittedName>
        <fullName evidence="5">Polysaccharide lyase family 8 super-sandwich domain-containing protein</fullName>
    </submittedName>
</protein>
<dbReference type="InterPro" id="IPR003159">
    <property type="entry name" value="Lyase_8_central_dom"/>
</dbReference>
<feature type="domain" description="BIG2" evidence="4">
    <location>
        <begin position="199"/>
        <end position="275"/>
    </location>
</feature>
<organism evidence="5 6">
    <name type="scientific">Paenibacillus dokdonensis</name>
    <dbReference type="NCBI Taxonomy" id="2567944"/>
    <lineage>
        <taxon>Bacteria</taxon>
        <taxon>Bacillati</taxon>
        <taxon>Bacillota</taxon>
        <taxon>Bacilli</taxon>
        <taxon>Bacillales</taxon>
        <taxon>Paenibacillaceae</taxon>
        <taxon>Paenibacillus</taxon>
    </lineage>
</organism>
<dbReference type="InterPro" id="IPR012970">
    <property type="entry name" value="Lyase_8_alpha_N"/>
</dbReference>
<evidence type="ECO:0000313" key="5">
    <source>
        <dbReference type="EMBL" id="MEC0238823.1"/>
    </source>
</evidence>
<dbReference type="EMBL" id="JARLKZ010000002">
    <property type="protein sequence ID" value="MEC0238823.1"/>
    <property type="molecule type" value="Genomic_DNA"/>
</dbReference>
<dbReference type="Pfam" id="PF08124">
    <property type="entry name" value="Lyase_8_N"/>
    <property type="match status" value="1"/>
</dbReference>
<dbReference type="SUPFAM" id="SSF74650">
    <property type="entry name" value="Galactose mutarotase-like"/>
    <property type="match status" value="1"/>
</dbReference>
<reference evidence="5 6" key="1">
    <citation type="submission" date="2023-03" db="EMBL/GenBank/DDBJ databases">
        <title>Bacillus Genome Sequencing.</title>
        <authorList>
            <person name="Dunlap C."/>
        </authorList>
    </citation>
    <scope>NUCLEOTIDE SEQUENCE [LARGE SCALE GENOMIC DNA]</scope>
    <source>
        <strain evidence="5 6">BD-525</strain>
    </source>
</reference>
<dbReference type="InterPro" id="IPR008979">
    <property type="entry name" value="Galactose-bd-like_sf"/>
</dbReference>
<dbReference type="Gene3D" id="2.60.120.260">
    <property type="entry name" value="Galactose-binding domain-like"/>
    <property type="match status" value="1"/>
</dbReference>
<dbReference type="InterPro" id="IPR008964">
    <property type="entry name" value="Invasin/intimin_cell_adhesion"/>
</dbReference>
<sequence length="1043" mass="114147">MRRFSLILAFSMIFSLLYIAVSERSHAMTPELTSIPLVVNGSFEMTQTSTGWANSIGPANWDIWIPKGTPTLSSDTAVYYEGKRSIKIAAPAQSRVDVNQKVPVAAGKTYSFSIEVETDNLTTTTSYGGAYVRTSFMDPTGKNLGSGPSTPKLLGTNDWTHQQFQVTMPANTSQFFIEIFMEEGKGTVWFDLVGMEEISLGSISLPRMLTIGKGETKEMQPVLTPPDTDVTTISWSSSDPAVATVDASGRITGQSNGQTVIKAALGSGAAAETMLNVDSVSNMTEYAQMRTKWSNRLTGNEGYDANDPDIAAAARSLADKVSNSDHSGFWDTMTKTDSRTALWVDQASACSPSTSYSRLKTMALAFTTQGSDLYQNPVLKADITAALDWLYLHQYNENTVYNTGCGWDWEIGIVQTLNDIVILMYDHLSATQIDNYMKPVDKFDGDPTIFNLAYPSEATGANRTDKAIGVTIRGMIGDYGMKIAQGRDALSKVFPYVKSGDGFYEDGSFVQHSNIAYTGSYGGVLLTGMANMLYLLGDTPWAVTDPNVNNVYHWITDSYEPLVYHGAMMDMTFGRAISRERSLPYRGPANLILLISQTAPPEYKDRFRAMVKNWYATDPTWNISQVTNTFDLTLVKSLLRDTSTEPRGSLTENFMFAGMDRAVHLRPDYALGLSMFSDRISAFEYGNGENKKGWYTGIGMLSLYNNDYTQYIDHYWPTVDMMRLPGTTTDGTTGTLKDWGSYLNNKTWVGGVSDELYGVAGMYFSLSGVTGSNLEGKKSWFMFDNEIVALGAGITKKTAGSHPVETIIENRKLNSNGNNALTVDGMVEPDQLGWSGQLDHVHWAHLQGNLPNSDTGYYFPETASIQGLRETRTGTWKEINDGGSTSSITRNYLSLAFEHGVQPNNASYSYVLLPNQTVAETMAYSGNPQVEVLSNTADIQAVQQKDLGITAANFWNPGTEGTLSSLNPASVLVREAAGKVSLSISDPTRKQSKITIELHETGLSLISNDDTVEVTQTGDKATIQVNVGGSLGKTHVVTFRKNS</sequence>
<dbReference type="Pfam" id="PF02368">
    <property type="entry name" value="Big_2"/>
    <property type="match status" value="1"/>
</dbReference>
<dbReference type="InterPro" id="IPR014718">
    <property type="entry name" value="GH-type_carb-bd"/>
</dbReference>
<dbReference type="PANTHER" id="PTHR38481">
    <property type="entry name" value="HYALURONATE LYASE"/>
    <property type="match status" value="1"/>
</dbReference>
<evidence type="ECO:0000256" key="1">
    <source>
        <dbReference type="ARBA" id="ARBA00006699"/>
    </source>
</evidence>
<dbReference type="SMART" id="SM00635">
    <property type="entry name" value="BID_2"/>
    <property type="match status" value="1"/>
</dbReference>
<keyword evidence="2" id="KW-0732">Signal</keyword>
<dbReference type="Gene3D" id="2.60.220.10">
    <property type="entry name" value="Polysaccharide lyase family 8-like, C-terminal"/>
    <property type="match status" value="1"/>
</dbReference>
<name>A0ABU6GHZ8_9BACL</name>
<keyword evidence="6" id="KW-1185">Reference proteome</keyword>
<gene>
    <name evidence="5" type="ORF">P4H66_02920</name>
</gene>
<evidence type="ECO:0000313" key="6">
    <source>
        <dbReference type="Proteomes" id="UP001344632"/>
    </source>
</evidence>
<keyword evidence="3 5" id="KW-0456">Lyase</keyword>
<evidence type="ECO:0000259" key="4">
    <source>
        <dbReference type="SMART" id="SM00635"/>
    </source>
</evidence>
<dbReference type="InterPro" id="IPR011071">
    <property type="entry name" value="Lyase_8-like_C"/>
</dbReference>
<comment type="similarity">
    <text evidence="1">Belongs to the polysaccharide lyase 8 family.</text>
</comment>
<evidence type="ECO:0000256" key="2">
    <source>
        <dbReference type="ARBA" id="ARBA00022729"/>
    </source>
</evidence>
<dbReference type="SUPFAM" id="SSF49863">
    <property type="entry name" value="Hyaluronate lyase-like, C-terminal domain"/>
    <property type="match status" value="1"/>
</dbReference>
<dbReference type="Pfam" id="PF22637">
    <property type="entry name" value="CBM_4_9_1"/>
    <property type="match status" value="1"/>
</dbReference>
<dbReference type="Pfam" id="PF02884">
    <property type="entry name" value="Lyase_8_C"/>
    <property type="match status" value="1"/>
</dbReference>
<evidence type="ECO:0000256" key="3">
    <source>
        <dbReference type="ARBA" id="ARBA00023239"/>
    </source>
</evidence>
<dbReference type="InterPro" id="IPR038970">
    <property type="entry name" value="Lyase_8"/>
</dbReference>
<dbReference type="SUPFAM" id="SSF49373">
    <property type="entry name" value="Invasin/intimin cell-adhesion fragments"/>
    <property type="match status" value="1"/>
</dbReference>
<dbReference type="SUPFAM" id="SSF49785">
    <property type="entry name" value="Galactose-binding domain-like"/>
    <property type="match status" value="1"/>
</dbReference>
<dbReference type="Pfam" id="PF02278">
    <property type="entry name" value="Lyase_8"/>
    <property type="match status" value="1"/>
</dbReference>
<dbReference type="CDD" id="cd01083">
    <property type="entry name" value="GAG_Lyase"/>
    <property type="match status" value="1"/>
</dbReference>
<dbReference type="GO" id="GO:0016829">
    <property type="term" value="F:lyase activity"/>
    <property type="evidence" value="ECO:0007669"/>
    <property type="project" value="UniProtKB-KW"/>
</dbReference>
<proteinExistence type="inferred from homology"/>
<dbReference type="PANTHER" id="PTHR38481:SF1">
    <property type="entry name" value="HYALURONATE LYASE"/>
    <property type="match status" value="1"/>
</dbReference>
<dbReference type="InterPro" id="IPR054563">
    <property type="entry name" value="HylB-like_N"/>
</dbReference>
<dbReference type="InterPro" id="IPR004103">
    <property type="entry name" value="Lyase_8_C"/>
</dbReference>
<dbReference type="InterPro" id="IPR003343">
    <property type="entry name" value="Big_2"/>
</dbReference>
<dbReference type="Gene3D" id="2.60.40.1080">
    <property type="match status" value="1"/>
</dbReference>
<dbReference type="InterPro" id="IPR011013">
    <property type="entry name" value="Gal_mutarotase_sf_dom"/>
</dbReference>
<dbReference type="InterPro" id="IPR008929">
    <property type="entry name" value="Chondroitin_lyas"/>
</dbReference>
<accession>A0ABU6GHZ8</accession>
<dbReference type="Proteomes" id="UP001344632">
    <property type="component" value="Unassembled WGS sequence"/>
</dbReference>
<dbReference type="Gene3D" id="2.70.98.10">
    <property type="match status" value="1"/>
</dbReference>